<name>A0A6V7RMR1_9STAP</name>
<dbReference type="InterPro" id="IPR020583">
    <property type="entry name" value="Inositol_monoP_metal-BS"/>
</dbReference>
<dbReference type="PRINTS" id="PR00377">
    <property type="entry name" value="IMPHPHTASES"/>
</dbReference>
<organism evidence="6 7">
    <name type="scientific">Jeotgalicoccus meleagridis</name>
    <dbReference type="NCBI Taxonomy" id="2759181"/>
    <lineage>
        <taxon>Bacteria</taxon>
        <taxon>Bacillati</taxon>
        <taxon>Bacillota</taxon>
        <taxon>Bacilli</taxon>
        <taxon>Bacillales</taxon>
        <taxon>Staphylococcaceae</taxon>
        <taxon>Jeotgalicoccus</taxon>
    </lineage>
</organism>
<dbReference type="RefSeq" id="WP_185126172.1">
    <property type="nucleotide sequence ID" value="NZ_CAJEWD010000008.1"/>
</dbReference>
<dbReference type="Gene3D" id="3.40.190.80">
    <property type="match status" value="1"/>
</dbReference>
<dbReference type="Proteomes" id="UP000589351">
    <property type="component" value="Unassembled WGS sequence"/>
</dbReference>
<keyword evidence="7" id="KW-1185">Reference proteome</keyword>
<dbReference type="GO" id="GO:0008934">
    <property type="term" value="F:inositol monophosphate 1-phosphatase activity"/>
    <property type="evidence" value="ECO:0007669"/>
    <property type="project" value="TreeGrafter"/>
</dbReference>
<evidence type="ECO:0000256" key="1">
    <source>
        <dbReference type="ARBA" id="ARBA00001946"/>
    </source>
</evidence>
<dbReference type="EMBL" id="CAJEWD010000008">
    <property type="protein sequence ID" value="CAD2079465.1"/>
    <property type="molecule type" value="Genomic_DNA"/>
</dbReference>
<dbReference type="GO" id="GO:0007165">
    <property type="term" value="P:signal transduction"/>
    <property type="evidence" value="ECO:0007669"/>
    <property type="project" value="TreeGrafter"/>
</dbReference>
<keyword evidence="3" id="KW-0378">Hydrolase</keyword>
<dbReference type="GO" id="GO:0046872">
    <property type="term" value="F:metal ion binding"/>
    <property type="evidence" value="ECO:0007669"/>
    <property type="project" value="UniProtKB-KW"/>
</dbReference>
<evidence type="ECO:0000313" key="6">
    <source>
        <dbReference type="EMBL" id="CAD2079465.1"/>
    </source>
</evidence>
<dbReference type="Pfam" id="PF00459">
    <property type="entry name" value="Inositol_P"/>
    <property type="match status" value="1"/>
</dbReference>
<dbReference type="PANTHER" id="PTHR20854">
    <property type="entry name" value="INOSITOL MONOPHOSPHATASE"/>
    <property type="match status" value="1"/>
</dbReference>
<feature type="binding site" evidence="5">
    <location>
        <position position="208"/>
    </location>
    <ligand>
        <name>Mg(2+)</name>
        <dbReference type="ChEBI" id="CHEBI:18420"/>
        <label>1</label>
        <note>catalytic</note>
    </ligand>
</feature>
<evidence type="ECO:0000313" key="7">
    <source>
        <dbReference type="Proteomes" id="UP000589351"/>
    </source>
</evidence>
<dbReference type="FunFam" id="3.30.540.10:FF:000003">
    <property type="entry name" value="Inositol-1-monophosphatase"/>
    <property type="match status" value="1"/>
</dbReference>
<feature type="binding site" evidence="5">
    <location>
        <position position="83"/>
    </location>
    <ligand>
        <name>Mg(2+)</name>
        <dbReference type="ChEBI" id="CHEBI:18420"/>
        <label>1</label>
        <note>catalytic</note>
    </ligand>
</feature>
<evidence type="ECO:0000256" key="4">
    <source>
        <dbReference type="ARBA" id="ARBA00022842"/>
    </source>
</evidence>
<comment type="cofactor">
    <cofactor evidence="1 5">
        <name>Mg(2+)</name>
        <dbReference type="ChEBI" id="CHEBI:18420"/>
    </cofactor>
</comment>
<feature type="binding site" evidence="5">
    <location>
        <position position="85"/>
    </location>
    <ligand>
        <name>Mg(2+)</name>
        <dbReference type="ChEBI" id="CHEBI:18420"/>
        <label>1</label>
        <note>catalytic</note>
    </ligand>
</feature>
<keyword evidence="4 5" id="KW-0460">Magnesium</keyword>
<dbReference type="CDD" id="cd01637">
    <property type="entry name" value="IMPase_like"/>
    <property type="match status" value="1"/>
</dbReference>
<gene>
    <name evidence="6" type="primary">suhB</name>
    <name evidence="6" type="ORF">JEODO184_01689</name>
</gene>
<dbReference type="PANTHER" id="PTHR20854:SF4">
    <property type="entry name" value="INOSITOL-1-MONOPHOSPHATASE-RELATED"/>
    <property type="match status" value="1"/>
</dbReference>
<protein>
    <submittedName>
        <fullName evidence="6">Inositol-1-monophosphatase</fullName>
    </submittedName>
</protein>
<sequence>MDIYNFAKDLIVEAGQFIEKRMLESFHVDSKSNPDDLVTDVDRETEQFLSQRISEQYPTHRIIGEEGQGHDVHDNKGVLWIIDPIDGTLNFVHQSENFAISIGIFIDGQPYCGLIYDCMKADLYHAKYKEGAFLNNVPLEKAKEVPLSRSLIAMNPKRFLNERIRTPFFSIMSKSRSVRSYGSAALEFTMLARGQISALLFFRLHPWDYAGGVILTNELGYKTSNVFGQDLPLFGTTSVIAGNPLIHQELLAYFENDKDLKSLHDETHNL</sequence>
<feature type="binding site" evidence="5">
    <location>
        <position position="65"/>
    </location>
    <ligand>
        <name>Mg(2+)</name>
        <dbReference type="ChEBI" id="CHEBI:18420"/>
        <label>1</label>
        <note>catalytic</note>
    </ligand>
</feature>
<evidence type="ECO:0000256" key="5">
    <source>
        <dbReference type="PIRSR" id="PIRSR600760-2"/>
    </source>
</evidence>
<dbReference type="Gene3D" id="3.30.540.10">
    <property type="entry name" value="Fructose-1,6-Bisphosphatase, subunit A, domain 1"/>
    <property type="match status" value="1"/>
</dbReference>
<comment type="caution">
    <text evidence="6">The sequence shown here is derived from an EMBL/GenBank/DDBJ whole genome shotgun (WGS) entry which is preliminary data.</text>
</comment>
<dbReference type="GO" id="GO:0006020">
    <property type="term" value="P:inositol metabolic process"/>
    <property type="evidence" value="ECO:0007669"/>
    <property type="project" value="TreeGrafter"/>
</dbReference>
<reference evidence="6 7" key="1">
    <citation type="submission" date="2020-07" db="EMBL/GenBank/DDBJ databases">
        <authorList>
            <person name="Criscuolo A."/>
        </authorList>
    </citation>
    <scope>NUCLEOTIDE SEQUENCE [LARGE SCALE GENOMIC DNA]</scope>
    <source>
        <strain evidence="6">CIP111649</strain>
    </source>
</reference>
<feature type="binding site" evidence="5">
    <location>
        <position position="86"/>
    </location>
    <ligand>
        <name>Mg(2+)</name>
        <dbReference type="ChEBI" id="CHEBI:18420"/>
        <label>1</label>
        <note>catalytic</note>
    </ligand>
</feature>
<accession>A0A6V7RMR1</accession>
<evidence type="ECO:0000256" key="3">
    <source>
        <dbReference type="ARBA" id="ARBA00022801"/>
    </source>
</evidence>
<proteinExistence type="predicted"/>
<dbReference type="SUPFAM" id="SSF56655">
    <property type="entry name" value="Carbohydrate phosphatase"/>
    <property type="match status" value="1"/>
</dbReference>
<dbReference type="AlphaFoldDB" id="A0A6V7RMR1"/>
<keyword evidence="2 5" id="KW-0479">Metal-binding</keyword>
<evidence type="ECO:0000256" key="2">
    <source>
        <dbReference type="ARBA" id="ARBA00022723"/>
    </source>
</evidence>
<dbReference type="PROSITE" id="PS00629">
    <property type="entry name" value="IMP_1"/>
    <property type="match status" value="1"/>
</dbReference>
<dbReference type="InterPro" id="IPR000760">
    <property type="entry name" value="Inositol_monophosphatase-like"/>
</dbReference>